<organism evidence="3">
    <name type="scientific">uncultured Nocardioidaceae bacterium</name>
    <dbReference type="NCBI Taxonomy" id="253824"/>
    <lineage>
        <taxon>Bacteria</taxon>
        <taxon>Bacillati</taxon>
        <taxon>Actinomycetota</taxon>
        <taxon>Actinomycetes</taxon>
        <taxon>Propionibacteriales</taxon>
        <taxon>Nocardioidaceae</taxon>
        <taxon>environmental samples</taxon>
    </lineage>
</organism>
<sequence>MDTAHDRRWLLSVVAALVVGAVVVAGWWLTQPRSGADGSAADTAGVATGSAAGGGTSGDPGPAGPAGPAGGDDQPAVERDQVLVDQGVRVDGYAVRGHRVVLRYTTGVPECYGDVAVAQVAEEDDAVTVRLVTVPPRRTAEACIDLAVIGTVAVRLAAPLGERQLLDGAFEPAVLVRRATDGQGVPGPGAGT</sequence>
<keyword evidence="2" id="KW-0812">Transmembrane</keyword>
<evidence type="ECO:0000256" key="1">
    <source>
        <dbReference type="SAM" id="MobiDB-lite"/>
    </source>
</evidence>
<reference evidence="3" key="1">
    <citation type="submission" date="2020-02" db="EMBL/GenBank/DDBJ databases">
        <authorList>
            <person name="Meier V. D."/>
        </authorList>
    </citation>
    <scope>NUCLEOTIDE SEQUENCE</scope>
    <source>
        <strain evidence="3">AVDCRST_MAG24</strain>
    </source>
</reference>
<feature type="region of interest" description="Disordered" evidence="1">
    <location>
        <begin position="34"/>
        <end position="75"/>
    </location>
</feature>
<feature type="transmembrane region" description="Helical" evidence="2">
    <location>
        <begin position="9"/>
        <end position="29"/>
    </location>
</feature>
<protein>
    <submittedName>
        <fullName evidence="3">Uncharacterized protein</fullName>
    </submittedName>
</protein>
<proteinExistence type="predicted"/>
<dbReference type="EMBL" id="CADCUF010000241">
    <property type="protein sequence ID" value="CAA9348244.1"/>
    <property type="molecule type" value="Genomic_DNA"/>
</dbReference>
<keyword evidence="2" id="KW-0472">Membrane</keyword>
<gene>
    <name evidence="3" type="ORF">AVDCRST_MAG24-1649</name>
</gene>
<evidence type="ECO:0000256" key="2">
    <source>
        <dbReference type="SAM" id="Phobius"/>
    </source>
</evidence>
<feature type="compositionally biased region" description="Low complexity" evidence="1">
    <location>
        <begin position="34"/>
        <end position="50"/>
    </location>
</feature>
<accession>A0A6J4M2S1</accession>
<name>A0A6J4M2S1_9ACTN</name>
<evidence type="ECO:0000313" key="3">
    <source>
        <dbReference type="EMBL" id="CAA9348244.1"/>
    </source>
</evidence>
<dbReference type="AlphaFoldDB" id="A0A6J4M2S1"/>
<keyword evidence="2" id="KW-1133">Transmembrane helix</keyword>